<dbReference type="EMBL" id="JANPWB010000016">
    <property type="protein sequence ID" value="KAJ1081238.1"/>
    <property type="molecule type" value="Genomic_DNA"/>
</dbReference>
<feature type="compositionally biased region" description="Basic and acidic residues" evidence="1">
    <location>
        <begin position="753"/>
        <end position="780"/>
    </location>
</feature>
<accession>A0AAV7KYK2</accession>
<feature type="region of interest" description="Disordered" evidence="1">
    <location>
        <begin position="322"/>
        <end position="351"/>
    </location>
</feature>
<proteinExistence type="predicted"/>
<feature type="region of interest" description="Disordered" evidence="1">
    <location>
        <begin position="633"/>
        <end position="835"/>
    </location>
</feature>
<protein>
    <submittedName>
        <fullName evidence="2">Uncharacterized protein</fullName>
    </submittedName>
</protein>
<reference evidence="2" key="1">
    <citation type="journal article" date="2022" name="bioRxiv">
        <title>Sequencing and chromosome-scale assembly of the giantPleurodeles waltlgenome.</title>
        <authorList>
            <person name="Brown T."/>
            <person name="Elewa A."/>
            <person name="Iarovenko S."/>
            <person name="Subramanian E."/>
            <person name="Araus A.J."/>
            <person name="Petzold A."/>
            <person name="Susuki M."/>
            <person name="Suzuki K.-i.T."/>
            <person name="Hayashi T."/>
            <person name="Toyoda A."/>
            <person name="Oliveira C."/>
            <person name="Osipova E."/>
            <person name="Leigh N.D."/>
            <person name="Simon A."/>
            <person name="Yun M.H."/>
        </authorList>
    </citation>
    <scope>NUCLEOTIDE SEQUENCE</scope>
    <source>
        <strain evidence="2">20211129_DDA</strain>
        <tissue evidence="2">Liver</tissue>
    </source>
</reference>
<feature type="compositionally biased region" description="Acidic residues" evidence="1">
    <location>
        <begin position="322"/>
        <end position="338"/>
    </location>
</feature>
<name>A0AAV7KYK2_PLEWA</name>
<evidence type="ECO:0000313" key="2">
    <source>
        <dbReference type="EMBL" id="KAJ1081238.1"/>
    </source>
</evidence>
<gene>
    <name evidence="2" type="ORF">NDU88_001421</name>
</gene>
<evidence type="ECO:0000313" key="3">
    <source>
        <dbReference type="Proteomes" id="UP001066276"/>
    </source>
</evidence>
<keyword evidence="3" id="KW-1185">Reference proteome</keyword>
<feature type="region of interest" description="Disordered" evidence="1">
    <location>
        <begin position="572"/>
        <end position="600"/>
    </location>
</feature>
<dbReference type="Proteomes" id="UP001066276">
    <property type="component" value="Chromosome 12"/>
</dbReference>
<sequence>MCYVPYRPKNPASKTDARSHVRAAITAPTAAIPPLLFAPGAAPARPGATRQPPLPSSLFLPPKNAARTSVCLQPQFTVIRFRQPCPAASYRAPVKRKRPSALRECRSPPYRRIQLPRRTLEVTFVMVSQAQVYEVQDDLEVKSRQTPLRFMKNRKNTLNIVTTQRSAETQTTTQDSEGRDTTQTLKNGISYTVWTVAGEEWELRLILSSNEVSSMLQKFNLIGFIDSLLVSDEMRDKLLPRSQLSKEAKRSTIKQICEIAEKCRGSSGAFAAIFKKKLNGLLTKKWDAHASLCFSGTGNLGAYLHVALVAVAAAVVARGMEDECEDSDSEEEENDDETGSTGVDGEKGCNIPPENIQQQFSELTQAFEVEEKLLCPEGGKKIYFVWKDNLQEGWCRSWTTAPEYTERKERFHYGIGHKILSVSGGDWEVQLLQSPQQNFNIYKTFNIYGFAESILMTKKGNTKLNLLINREANTEKINEVSRLAASFFCDKQSNREAFMKKFQLALSEKCEKYNRARCRMSGPVGKALFGTVLVLSASLLAKAVKGGDTAKGGETGTDGEARCESTCEVGGKSADKETKVGNKGKGSENGTDGEAKAGETVKVGGNFAKKETKGGDSETEGCSAGKEGTCGDIETEGSGAGKQGTCGDIETEGSGTGKQGTCGDTETEGCGAGKGTGEDIETEGSGAGKQGTCGDTETEGCGAGKGTGGDIETEGSGAGKQGTCGDTETEGSGACKGTGGDTETEGSGAGKEAIGRDTRKGNPTDKAEKLGDIGEGDEKSTGNNVGSEDIGEFDGKSTGKERQDGATAEGDENGTDREAKGRKTFKVDGSITPKE</sequence>
<comment type="caution">
    <text evidence="2">The sequence shown here is derived from an EMBL/GenBank/DDBJ whole genome shotgun (WGS) entry which is preliminary data.</text>
</comment>
<dbReference type="AlphaFoldDB" id="A0AAV7KYK2"/>
<feature type="compositionally biased region" description="Basic and acidic residues" evidence="1">
    <location>
        <begin position="793"/>
        <end position="804"/>
    </location>
</feature>
<organism evidence="2 3">
    <name type="scientific">Pleurodeles waltl</name>
    <name type="common">Iberian ribbed newt</name>
    <dbReference type="NCBI Taxonomy" id="8319"/>
    <lineage>
        <taxon>Eukaryota</taxon>
        <taxon>Metazoa</taxon>
        <taxon>Chordata</taxon>
        <taxon>Craniata</taxon>
        <taxon>Vertebrata</taxon>
        <taxon>Euteleostomi</taxon>
        <taxon>Amphibia</taxon>
        <taxon>Batrachia</taxon>
        <taxon>Caudata</taxon>
        <taxon>Salamandroidea</taxon>
        <taxon>Salamandridae</taxon>
        <taxon>Pleurodelinae</taxon>
        <taxon>Pleurodeles</taxon>
    </lineage>
</organism>
<evidence type="ECO:0000256" key="1">
    <source>
        <dbReference type="SAM" id="MobiDB-lite"/>
    </source>
</evidence>